<feature type="region of interest" description="Disordered" evidence="1">
    <location>
        <begin position="36"/>
        <end position="63"/>
    </location>
</feature>
<protein>
    <submittedName>
        <fullName evidence="3">Neuropeptide Y receptor-like</fullName>
    </submittedName>
</protein>
<evidence type="ECO:0000313" key="3">
    <source>
        <dbReference type="EMBL" id="OQR76486.1"/>
    </source>
</evidence>
<organism evidence="3 4">
    <name type="scientific">Tropilaelaps mercedesae</name>
    <dbReference type="NCBI Taxonomy" id="418985"/>
    <lineage>
        <taxon>Eukaryota</taxon>
        <taxon>Metazoa</taxon>
        <taxon>Ecdysozoa</taxon>
        <taxon>Arthropoda</taxon>
        <taxon>Chelicerata</taxon>
        <taxon>Arachnida</taxon>
        <taxon>Acari</taxon>
        <taxon>Parasitiformes</taxon>
        <taxon>Mesostigmata</taxon>
        <taxon>Gamasina</taxon>
        <taxon>Dermanyssoidea</taxon>
        <taxon>Laelapidae</taxon>
        <taxon>Tropilaelaps</taxon>
    </lineage>
</organism>
<feature type="signal peptide" evidence="2">
    <location>
        <begin position="1"/>
        <end position="18"/>
    </location>
</feature>
<accession>A0A1V9XSK4</accession>
<keyword evidence="4" id="KW-1185">Reference proteome</keyword>
<dbReference type="EMBL" id="MNPL01004778">
    <property type="protein sequence ID" value="OQR76486.1"/>
    <property type="molecule type" value="Genomic_DNA"/>
</dbReference>
<dbReference type="OrthoDB" id="9046662at2759"/>
<gene>
    <name evidence="3" type="ORF">BIW11_03064</name>
</gene>
<evidence type="ECO:0000256" key="2">
    <source>
        <dbReference type="SAM" id="SignalP"/>
    </source>
</evidence>
<proteinExistence type="predicted"/>
<name>A0A1V9XSK4_9ACAR</name>
<evidence type="ECO:0000313" key="4">
    <source>
        <dbReference type="Proteomes" id="UP000192247"/>
    </source>
</evidence>
<dbReference type="Gene3D" id="1.20.1070.10">
    <property type="entry name" value="Rhodopsin 7-helix transmembrane proteins"/>
    <property type="match status" value="1"/>
</dbReference>
<reference evidence="3 4" key="1">
    <citation type="journal article" date="2017" name="Gigascience">
        <title>Draft genome of the honey bee ectoparasitic mite, Tropilaelaps mercedesae, is shaped by the parasitic life history.</title>
        <authorList>
            <person name="Dong X."/>
            <person name="Armstrong S.D."/>
            <person name="Xia D."/>
            <person name="Makepeace B.L."/>
            <person name="Darby A.C."/>
            <person name="Kadowaki T."/>
        </authorList>
    </citation>
    <scope>NUCLEOTIDE SEQUENCE [LARGE SCALE GENOMIC DNA]</scope>
    <source>
        <strain evidence="3">Wuxi-XJTLU</strain>
    </source>
</reference>
<sequence>MAMCKLTSFLQAVTVSASIQTLVIISVDRIPSTMVKRVHQAGRPPDVRKTYTGRDDTSVQDPG</sequence>
<evidence type="ECO:0000256" key="1">
    <source>
        <dbReference type="SAM" id="MobiDB-lite"/>
    </source>
</evidence>
<feature type="chain" id="PRO_5010737119" evidence="2">
    <location>
        <begin position="19"/>
        <end position="63"/>
    </location>
</feature>
<feature type="compositionally biased region" description="Basic and acidic residues" evidence="1">
    <location>
        <begin position="45"/>
        <end position="57"/>
    </location>
</feature>
<keyword evidence="3" id="KW-0675">Receptor</keyword>
<keyword evidence="2" id="KW-0732">Signal</keyword>
<dbReference type="AlphaFoldDB" id="A0A1V9XSK4"/>
<dbReference type="Proteomes" id="UP000192247">
    <property type="component" value="Unassembled WGS sequence"/>
</dbReference>
<comment type="caution">
    <text evidence="3">The sequence shown here is derived from an EMBL/GenBank/DDBJ whole genome shotgun (WGS) entry which is preliminary data.</text>
</comment>
<dbReference type="InParanoid" id="A0A1V9XSK4"/>